<keyword evidence="3" id="KW-0964">Secreted</keyword>
<evidence type="ECO:0000256" key="4">
    <source>
        <dbReference type="ARBA" id="ARBA00022729"/>
    </source>
</evidence>
<evidence type="ECO:0000256" key="3">
    <source>
        <dbReference type="ARBA" id="ARBA00022525"/>
    </source>
</evidence>
<dbReference type="InterPro" id="IPR036514">
    <property type="entry name" value="SGNH_hydro_sf"/>
</dbReference>
<sequence length="352" mass="39394">MSNNFITSNIFLFSLHQFLLLVHTKPLVPALYVFGDSLFDSGNNNVLPTMARANFPPYGHNFVQHFTGRFTNAEFLELPYPPPYLGIHDSVPLTGLNYASSACGILPQTGTIFGKCLSLGEQFDLFKWTIESKLPTHFNSLEELSKHLADSIFIFTTGSNDYIQNYLEPTLFSTNHDYDPQSFAQLLIDDLSNHFQSVYKLGARKIIMHEIAPLGCIPHYTRKYQVVVGKCHEQTNQIVSYFNTKLHELLKSLTSSLQGSILVLARINSLGYDVITNPSKYGYSDASNPCCTTWGNGSAACIPLLEPCPNPNQHFFWDGYHNTETGNSVAASLCFNTSEFCTPFSIKDLIQI</sequence>
<accession>A0A5D2NDE8</accession>
<gene>
    <name evidence="9" type="ORF">ES332_A11G181500v1</name>
</gene>
<dbReference type="Gene3D" id="3.40.50.1110">
    <property type="entry name" value="SGNH hydrolase"/>
    <property type="match status" value="1"/>
</dbReference>
<protein>
    <recommendedName>
        <fullName evidence="11">SGNH hydrolase-type esterase domain-containing protein</fullName>
    </recommendedName>
</protein>
<dbReference type="InterPro" id="IPR035669">
    <property type="entry name" value="SGNH_plant_lipase-like"/>
</dbReference>
<evidence type="ECO:0000313" key="9">
    <source>
        <dbReference type="EMBL" id="TYI01145.1"/>
    </source>
</evidence>
<proteinExistence type="inferred from homology"/>
<comment type="subcellular location">
    <subcellularLocation>
        <location evidence="1">Secreted</location>
    </subcellularLocation>
</comment>
<dbReference type="Proteomes" id="UP000322667">
    <property type="component" value="Chromosome A11"/>
</dbReference>
<comment type="similarity">
    <text evidence="2">Belongs to the 'GDSL' lipolytic enzyme family.</text>
</comment>
<feature type="signal peptide" evidence="8">
    <location>
        <begin position="1"/>
        <end position="30"/>
    </location>
</feature>
<organism evidence="9 10">
    <name type="scientific">Gossypium tomentosum</name>
    <name type="common">Hawaiian cotton</name>
    <name type="synonym">Gossypium sandvicense</name>
    <dbReference type="NCBI Taxonomy" id="34277"/>
    <lineage>
        <taxon>Eukaryota</taxon>
        <taxon>Viridiplantae</taxon>
        <taxon>Streptophyta</taxon>
        <taxon>Embryophyta</taxon>
        <taxon>Tracheophyta</taxon>
        <taxon>Spermatophyta</taxon>
        <taxon>Magnoliopsida</taxon>
        <taxon>eudicotyledons</taxon>
        <taxon>Gunneridae</taxon>
        <taxon>Pentapetalae</taxon>
        <taxon>rosids</taxon>
        <taxon>malvids</taxon>
        <taxon>Malvales</taxon>
        <taxon>Malvaceae</taxon>
        <taxon>Malvoideae</taxon>
        <taxon>Gossypium</taxon>
    </lineage>
</organism>
<evidence type="ECO:0000256" key="7">
    <source>
        <dbReference type="ARBA" id="ARBA00023098"/>
    </source>
</evidence>
<dbReference type="EMBL" id="CM017620">
    <property type="protein sequence ID" value="TYI01145.1"/>
    <property type="molecule type" value="Genomic_DNA"/>
</dbReference>
<keyword evidence="10" id="KW-1185">Reference proteome</keyword>
<dbReference type="AlphaFoldDB" id="A0A5D2NDE8"/>
<dbReference type="GO" id="GO:0016788">
    <property type="term" value="F:hydrolase activity, acting on ester bonds"/>
    <property type="evidence" value="ECO:0007669"/>
    <property type="project" value="InterPro"/>
</dbReference>
<dbReference type="CDD" id="cd01837">
    <property type="entry name" value="SGNH_plant_lipase_like"/>
    <property type="match status" value="1"/>
</dbReference>
<keyword evidence="5" id="KW-0378">Hydrolase</keyword>
<evidence type="ECO:0000313" key="10">
    <source>
        <dbReference type="Proteomes" id="UP000322667"/>
    </source>
</evidence>
<dbReference type="InterPro" id="IPR051238">
    <property type="entry name" value="GDSL_esterase/lipase"/>
</dbReference>
<keyword evidence="6" id="KW-0442">Lipid degradation</keyword>
<dbReference type="Pfam" id="PF00657">
    <property type="entry name" value="Lipase_GDSL"/>
    <property type="match status" value="1"/>
</dbReference>
<keyword evidence="7" id="KW-0443">Lipid metabolism</keyword>
<evidence type="ECO:0008006" key="11">
    <source>
        <dbReference type="Google" id="ProtNLM"/>
    </source>
</evidence>
<reference evidence="9 10" key="1">
    <citation type="submission" date="2019-07" db="EMBL/GenBank/DDBJ databases">
        <title>WGS assembly of Gossypium tomentosum.</title>
        <authorList>
            <person name="Chen Z.J."/>
            <person name="Sreedasyam A."/>
            <person name="Ando A."/>
            <person name="Song Q."/>
            <person name="De L."/>
            <person name="Hulse-Kemp A."/>
            <person name="Ding M."/>
            <person name="Ye W."/>
            <person name="Kirkbride R."/>
            <person name="Jenkins J."/>
            <person name="Plott C."/>
            <person name="Lovell J."/>
            <person name="Lin Y.-M."/>
            <person name="Vaughn R."/>
            <person name="Liu B."/>
            <person name="Li W."/>
            <person name="Simpson S."/>
            <person name="Scheffler B."/>
            <person name="Saski C."/>
            <person name="Grover C."/>
            <person name="Hu G."/>
            <person name="Conover J."/>
            <person name="Carlson J."/>
            <person name="Shu S."/>
            <person name="Boston L."/>
            <person name="Williams M."/>
            <person name="Peterson D."/>
            <person name="Mcgee K."/>
            <person name="Jones D."/>
            <person name="Wendel J."/>
            <person name="Stelly D."/>
            <person name="Grimwood J."/>
            <person name="Schmutz J."/>
        </authorList>
    </citation>
    <scope>NUCLEOTIDE SEQUENCE [LARGE SCALE GENOMIC DNA]</scope>
    <source>
        <strain evidence="9">7179.01</strain>
    </source>
</reference>
<evidence type="ECO:0000256" key="2">
    <source>
        <dbReference type="ARBA" id="ARBA00008668"/>
    </source>
</evidence>
<dbReference type="GO" id="GO:0016042">
    <property type="term" value="P:lipid catabolic process"/>
    <property type="evidence" value="ECO:0007669"/>
    <property type="project" value="UniProtKB-KW"/>
</dbReference>
<evidence type="ECO:0000256" key="5">
    <source>
        <dbReference type="ARBA" id="ARBA00022801"/>
    </source>
</evidence>
<evidence type="ECO:0000256" key="1">
    <source>
        <dbReference type="ARBA" id="ARBA00004613"/>
    </source>
</evidence>
<evidence type="ECO:0000256" key="8">
    <source>
        <dbReference type="SAM" id="SignalP"/>
    </source>
</evidence>
<feature type="chain" id="PRO_5023149984" description="SGNH hydrolase-type esterase domain-containing protein" evidence="8">
    <location>
        <begin position="31"/>
        <end position="352"/>
    </location>
</feature>
<dbReference type="GO" id="GO:0005576">
    <property type="term" value="C:extracellular region"/>
    <property type="evidence" value="ECO:0007669"/>
    <property type="project" value="UniProtKB-SubCell"/>
</dbReference>
<dbReference type="InterPro" id="IPR001087">
    <property type="entry name" value="GDSL"/>
</dbReference>
<dbReference type="PANTHER" id="PTHR45650">
    <property type="entry name" value="GDSL-LIKE LIPASE/ACYLHYDROLASE-RELATED"/>
    <property type="match status" value="1"/>
</dbReference>
<dbReference type="PANTHER" id="PTHR45650:SF14">
    <property type="entry name" value="GDSL ESTERASE_LIPASE 7-LIKE"/>
    <property type="match status" value="1"/>
</dbReference>
<name>A0A5D2NDE8_GOSTO</name>
<keyword evidence="4 8" id="KW-0732">Signal</keyword>
<evidence type="ECO:0000256" key="6">
    <source>
        <dbReference type="ARBA" id="ARBA00022963"/>
    </source>
</evidence>